<dbReference type="HOGENOM" id="CLU_009834_7_4_1"/>
<dbReference type="AlphaFoldDB" id="H2Z8V0"/>
<dbReference type="InterPro" id="IPR001753">
    <property type="entry name" value="Enoyl-CoA_hydra/iso"/>
</dbReference>
<evidence type="ECO:0000313" key="3">
    <source>
        <dbReference type="Ensembl" id="ENSCSAVP00000014015.1"/>
    </source>
</evidence>
<reference evidence="3" key="2">
    <citation type="submission" date="2025-08" db="UniProtKB">
        <authorList>
            <consortium name="Ensembl"/>
        </authorList>
    </citation>
    <scope>IDENTIFICATION</scope>
</reference>
<reference evidence="3" key="3">
    <citation type="submission" date="2025-09" db="UniProtKB">
        <authorList>
            <consortium name="Ensembl"/>
        </authorList>
    </citation>
    <scope>IDENTIFICATION</scope>
</reference>
<dbReference type="OMA" id="PKTDSWH"/>
<comment type="similarity">
    <text evidence="1 2">Belongs to the enoyl-CoA hydratase/isomerase family.</text>
</comment>
<name>H2Z8V0_CIOSA</name>
<evidence type="ECO:0000256" key="2">
    <source>
        <dbReference type="RuleBase" id="RU003707"/>
    </source>
</evidence>
<dbReference type="GO" id="GO:0003824">
    <property type="term" value="F:catalytic activity"/>
    <property type="evidence" value="ECO:0007669"/>
    <property type="project" value="InterPro"/>
</dbReference>
<accession>H2Z8V0</accession>
<sequence>MYRQCLQKLQQMTSIGNNSLCACTGSRRKLALDSQSEPAVDPITIDKRDKVTLIGLNRPGSRNAVNRDMARQLTVAFMAFEQDTSSNVAVLHGKGDHFCAGYDLKELAHSDSDGSPLDEETLAHLHNVNGAMGAKFLYSSELQRTIEGPTRLHIRKPVIAAVNGYGVAGGLELALLCDLRVFEKSTIVGAFNRRFGVPLIDGGTVRLPALVGLSNALDLILTGRSIDSEEALKIGLANRVAEDGEALSVAVNLAKEISQHPQMSLRADRDSTYNATFNSACKKDSLDYELNNALDVIVHEAVAGAKRFEEGEGRQGVAL</sequence>
<dbReference type="Gene3D" id="3.90.226.10">
    <property type="entry name" value="2-enoyl-CoA Hydratase, Chain A, domain 1"/>
    <property type="match status" value="1"/>
</dbReference>
<evidence type="ECO:0000313" key="4">
    <source>
        <dbReference type="Proteomes" id="UP000007875"/>
    </source>
</evidence>
<dbReference type="Proteomes" id="UP000007875">
    <property type="component" value="Unassembled WGS sequence"/>
</dbReference>
<dbReference type="PROSITE" id="PS51257">
    <property type="entry name" value="PROKAR_LIPOPROTEIN"/>
    <property type="match status" value="1"/>
</dbReference>
<dbReference type="SUPFAM" id="SSF52096">
    <property type="entry name" value="ClpP/crotonase"/>
    <property type="match status" value="1"/>
</dbReference>
<keyword evidence="4" id="KW-1185">Reference proteome</keyword>
<dbReference type="Gene3D" id="1.10.287.2460">
    <property type="match status" value="1"/>
</dbReference>
<dbReference type="GeneTree" id="ENSGT00940000167986"/>
<reference evidence="4" key="1">
    <citation type="submission" date="2003-08" db="EMBL/GenBank/DDBJ databases">
        <authorList>
            <person name="Birren B."/>
            <person name="Nusbaum C."/>
            <person name="Abebe A."/>
            <person name="Abouelleil A."/>
            <person name="Adekoya E."/>
            <person name="Ait-zahra M."/>
            <person name="Allen N."/>
            <person name="Allen T."/>
            <person name="An P."/>
            <person name="Anderson M."/>
            <person name="Anderson S."/>
            <person name="Arachchi H."/>
            <person name="Armbruster J."/>
            <person name="Bachantsang P."/>
            <person name="Baldwin J."/>
            <person name="Barry A."/>
            <person name="Bayul T."/>
            <person name="Blitshsteyn B."/>
            <person name="Bloom T."/>
            <person name="Blye J."/>
            <person name="Boguslavskiy L."/>
            <person name="Borowsky M."/>
            <person name="Boukhgalter B."/>
            <person name="Brunache A."/>
            <person name="Butler J."/>
            <person name="Calixte N."/>
            <person name="Calvo S."/>
            <person name="Camarata J."/>
            <person name="Campo K."/>
            <person name="Chang J."/>
            <person name="Cheshatsang Y."/>
            <person name="Citroen M."/>
            <person name="Collymore A."/>
            <person name="Considine T."/>
            <person name="Cook A."/>
            <person name="Cooke P."/>
            <person name="Corum B."/>
            <person name="Cuomo C."/>
            <person name="David R."/>
            <person name="Dawoe T."/>
            <person name="Degray S."/>
            <person name="Dodge S."/>
            <person name="Dooley K."/>
            <person name="Dorje P."/>
            <person name="Dorjee K."/>
            <person name="Dorris L."/>
            <person name="Duffey N."/>
            <person name="Dupes A."/>
            <person name="Elkins T."/>
            <person name="Engels R."/>
            <person name="Erickson J."/>
            <person name="Farina A."/>
            <person name="Faro S."/>
            <person name="Ferreira P."/>
            <person name="Fischer H."/>
            <person name="Fitzgerald M."/>
            <person name="Foley K."/>
            <person name="Gage D."/>
            <person name="Galagan J."/>
            <person name="Gearin G."/>
            <person name="Gnerre S."/>
            <person name="Gnirke A."/>
            <person name="Goyette A."/>
            <person name="Graham J."/>
            <person name="Grandbois E."/>
            <person name="Gyaltsen K."/>
            <person name="Hafez N."/>
            <person name="Hagopian D."/>
            <person name="Hagos B."/>
            <person name="Hall J."/>
            <person name="Hatcher B."/>
            <person name="Heller A."/>
            <person name="Higgins H."/>
            <person name="Honan T."/>
            <person name="Horn A."/>
            <person name="Houde N."/>
            <person name="Hughes L."/>
            <person name="Hulme W."/>
            <person name="Husby E."/>
            <person name="Iliev I."/>
            <person name="Jaffe D."/>
            <person name="Jones C."/>
            <person name="Kamal M."/>
            <person name="Kamat A."/>
            <person name="Kamvysselis M."/>
            <person name="Karlsson E."/>
            <person name="Kells C."/>
            <person name="Kieu A."/>
            <person name="Kisner P."/>
            <person name="Kodira C."/>
            <person name="Kulbokas E."/>
            <person name="Labutti K."/>
            <person name="Lama D."/>
            <person name="Landers T."/>
            <person name="Leger J."/>
            <person name="Levine S."/>
            <person name="Lewis D."/>
            <person name="Lewis T."/>
            <person name="Lindblad-toh K."/>
            <person name="Liu X."/>
            <person name="Lokyitsang T."/>
            <person name="Lokyitsang Y."/>
            <person name="Lucien O."/>
            <person name="Lui A."/>
            <person name="Ma L.J."/>
            <person name="Mabbitt R."/>
            <person name="Macdonald J."/>
            <person name="Maclean C."/>
            <person name="Major J."/>
            <person name="Manning J."/>
            <person name="Marabella R."/>
            <person name="Maru K."/>
            <person name="Matthews C."/>
            <person name="Mauceli E."/>
            <person name="Mccarthy M."/>
            <person name="Mcdonough S."/>
            <person name="Mcghee T."/>
            <person name="Meldrim J."/>
            <person name="Meneus L."/>
            <person name="Mesirov J."/>
            <person name="Mihalev A."/>
            <person name="Mihova T."/>
            <person name="Mikkelsen T."/>
            <person name="Mlenga V."/>
            <person name="Moru K."/>
            <person name="Mozes J."/>
            <person name="Mulrain L."/>
            <person name="Munson G."/>
            <person name="Naylor J."/>
            <person name="Newes C."/>
            <person name="Nguyen C."/>
            <person name="Nguyen N."/>
            <person name="Nguyen T."/>
            <person name="Nicol R."/>
            <person name="Nielsen C."/>
            <person name="Nizzari M."/>
            <person name="Norbu C."/>
            <person name="Norbu N."/>
            <person name="O'donnell P."/>
            <person name="Okoawo O."/>
            <person name="O'leary S."/>
            <person name="Omotosho B."/>
            <person name="O'neill K."/>
            <person name="Osman S."/>
            <person name="Parker S."/>
            <person name="Perrin D."/>
            <person name="Phunkhang P."/>
            <person name="Piqani B."/>
            <person name="Purcell S."/>
            <person name="Rachupka T."/>
            <person name="Ramasamy U."/>
            <person name="Rameau R."/>
            <person name="Ray V."/>
            <person name="Raymond C."/>
            <person name="Retta R."/>
            <person name="Richardson S."/>
            <person name="Rise C."/>
            <person name="Rodriguez J."/>
            <person name="Rogers J."/>
            <person name="Rogov P."/>
            <person name="Rutman M."/>
            <person name="Schupbach R."/>
            <person name="Seaman C."/>
            <person name="Settipalli S."/>
            <person name="Sharpe T."/>
            <person name="Sheridan J."/>
            <person name="Sherpa N."/>
            <person name="Shi J."/>
            <person name="Smirnov S."/>
            <person name="Smith C."/>
            <person name="Sougnez C."/>
            <person name="Spencer B."/>
            <person name="Stalker J."/>
            <person name="Stange-thomann N."/>
            <person name="Stavropoulos S."/>
            <person name="Stetson K."/>
            <person name="Stone C."/>
            <person name="Stone S."/>
            <person name="Stubbs M."/>
            <person name="Talamas J."/>
            <person name="Tchuinga P."/>
            <person name="Tenzing P."/>
            <person name="Tesfaye S."/>
            <person name="Theodore J."/>
            <person name="Thoulutsang Y."/>
            <person name="Topham K."/>
            <person name="Towey S."/>
            <person name="Tsamla T."/>
            <person name="Tsomo N."/>
            <person name="Vallee D."/>
            <person name="Vassiliev H."/>
            <person name="Venkataraman V."/>
            <person name="Vinson J."/>
            <person name="Vo A."/>
            <person name="Wade C."/>
            <person name="Wang S."/>
            <person name="Wangchuk T."/>
            <person name="Wangdi T."/>
            <person name="Whittaker C."/>
            <person name="Wilkinson J."/>
            <person name="Wu Y."/>
            <person name="Wyman D."/>
            <person name="Yadav S."/>
            <person name="Yang S."/>
            <person name="Yang X."/>
            <person name="Yeager S."/>
            <person name="Yee E."/>
            <person name="Young G."/>
            <person name="Zainoun J."/>
            <person name="Zembeck L."/>
            <person name="Zimmer A."/>
            <person name="Zody M."/>
            <person name="Lander E."/>
        </authorList>
    </citation>
    <scope>NUCLEOTIDE SEQUENCE [LARGE SCALE GENOMIC DNA]</scope>
</reference>
<dbReference type="NCBIfam" id="NF006108">
    <property type="entry name" value="PRK08259.1"/>
    <property type="match status" value="1"/>
</dbReference>
<dbReference type="Pfam" id="PF00378">
    <property type="entry name" value="ECH_1"/>
    <property type="match status" value="2"/>
</dbReference>
<dbReference type="InParanoid" id="H2Z8V0"/>
<dbReference type="eggNOG" id="KOG1680">
    <property type="taxonomic scope" value="Eukaryota"/>
</dbReference>
<organism evidence="3 4">
    <name type="scientific">Ciona savignyi</name>
    <name type="common">Pacific transparent sea squirt</name>
    <dbReference type="NCBI Taxonomy" id="51511"/>
    <lineage>
        <taxon>Eukaryota</taxon>
        <taxon>Metazoa</taxon>
        <taxon>Chordata</taxon>
        <taxon>Tunicata</taxon>
        <taxon>Ascidiacea</taxon>
        <taxon>Phlebobranchia</taxon>
        <taxon>Cionidae</taxon>
        <taxon>Ciona</taxon>
    </lineage>
</organism>
<dbReference type="STRING" id="51511.ENSCSAVP00000014015"/>
<dbReference type="PROSITE" id="PS00166">
    <property type="entry name" value="ENOYL_COA_HYDRATASE"/>
    <property type="match status" value="1"/>
</dbReference>
<dbReference type="Ensembl" id="ENSCSAVT00000014176.1">
    <property type="protein sequence ID" value="ENSCSAVP00000014015.1"/>
    <property type="gene ID" value="ENSCSAVG00000008220.1"/>
</dbReference>
<proteinExistence type="inferred from homology"/>
<dbReference type="InterPro" id="IPR018376">
    <property type="entry name" value="Enoyl-CoA_hyd/isom_CS"/>
</dbReference>
<dbReference type="PANTHER" id="PTHR43802:SF1">
    <property type="entry name" value="IP11341P-RELATED"/>
    <property type="match status" value="1"/>
</dbReference>
<dbReference type="CDD" id="cd06558">
    <property type="entry name" value="crotonase-like"/>
    <property type="match status" value="1"/>
</dbReference>
<dbReference type="InterPro" id="IPR029045">
    <property type="entry name" value="ClpP/crotonase-like_dom_sf"/>
</dbReference>
<protein>
    <submittedName>
        <fullName evidence="3">Uncharacterized protein</fullName>
    </submittedName>
</protein>
<evidence type="ECO:0000256" key="1">
    <source>
        <dbReference type="ARBA" id="ARBA00005254"/>
    </source>
</evidence>
<dbReference type="PANTHER" id="PTHR43802">
    <property type="entry name" value="ENOYL-COA HYDRATASE"/>
    <property type="match status" value="1"/>
</dbReference>